<dbReference type="EC" id="2.1.2.9" evidence="1"/>
<protein>
    <recommendedName>
        <fullName evidence="1">methionyl-tRNA formyltransferase</fullName>
        <ecNumber evidence="1">2.1.2.9</ecNumber>
    </recommendedName>
</protein>
<keyword evidence="3" id="KW-0808">Transferase</keyword>
<gene>
    <name evidence="3" type="ORF">BCR37DRAFT_46691</name>
</gene>
<organism evidence="3 4">
    <name type="scientific">Protomyces lactucae-debilis</name>
    <dbReference type="NCBI Taxonomy" id="2754530"/>
    <lineage>
        <taxon>Eukaryota</taxon>
        <taxon>Fungi</taxon>
        <taxon>Dikarya</taxon>
        <taxon>Ascomycota</taxon>
        <taxon>Taphrinomycotina</taxon>
        <taxon>Taphrinomycetes</taxon>
        <taxon>Taphrinales</taxon>
        <taxon>Protomycetaceae</taxon>
        <taxon>Protomyces</taxon>
    </lineage>
</organism>
<dbReference type="InterPro" id="IPR041711">
    <property type="entry name" value="Met-tRNA-FMT_N"/>
</dbReference>
<accession>A0A1Y2FC75</accession>
<feature type="domain" description="Formyl transferase N-terminal" evidence="2">
    <location>
        <begin position="51"/>
        <end position="214"/>
    </location>
</feature>
<dbReference type="CDD" id="cd08646">
    <property type="entry name" value="FMT_core_Met-tRNA-FMT_N"/>
    <property type="match status" value="1"/>
</dbReference>
<dbReference type="GeneID" id="63788921"/>
<dbReference type="OrthoDB" id="10268103at2759"/>
<evidence type="ECO:0000259" key="2">
    <source>
        <dbReference type="Pfam" id="PF00551"/>
    </source>
</evidence>
<evidence type="ECO:0000313" key="3">
    <source>
        <dbReference type="EMBL" id="ORY81528.1"/>
    </source>
</evidence>
<dbReference type="STRING" id="56484.A0A1Y2FC75"/>
<dbReference type="PANTHER" id="PTHR11138:SF5">
    <property type="entry name" value="METHIONYL-TRNA FORMYLTRANSFERASE, MITOCHONDRIAL"/>
    <property type="match status" value="1"/>
</dbReference>
<proteinExistence type="predicted"/>
<dbReference type="RefSeq" id="XP_040724904.1">
    <property type="nucleotide sequence ID" value="XM_040872322.1"/>
</dbReference>
<dbReference type="InterPro" id="IPR002376">
    <property type="entry name" value="Formyl_transf_N"/>
</dbReference>
<dbReference type="AlphaFoldDB" id="A0A1Y2FC75"/>
<dbReference type="Pfam" id="PF00551">
    <property type="entry name" value="Formyl_trans_N"/>
    <property type="match status" value="1"/>
</dbReference>
<dbReference type="PANTHER" id="PTHR11138">
    <property type="entry name" value="METHIONYL-TRNA FORMYLTRANSFERASE"/>
    <property type="match status" value="1"/>
</dbReference>
<reference evidence="3 4" key="1">
    <citation type="submission" date="2016-07" db="EMBL/GenBank/DDBJ databases">
        <title>Pervasive Adenine N6-methylation of Active Genes in Fungi.</title>
        <authorList>
            <consortium name="DOE Joint Genome Institute"/>
            <person name="Mondo S.J."/>
            <person name="Dannebaum R.O."/>
            <person name="Kuo R.C."/>
            <person name="Labutti K."/>
            <person name="Haridas S."/>
            <person name="Kuo A."/>
            <person name="Salamov A."/>
            <person name="Ahrendt S.R."/>
            <person name="Lipzen A."/>
            <person name="Sullivan W."/>
            <person name="Andreopoulos W.B."/>
            <person name="Clum A."/>
            <person name="Lindquist E."/>
            <person name="Daum C."/>
            <person name="Ramamoorthy G.K."/>
            <person name="Gryganskyi A."/>
            <person name="Culley D."/>
            <person name="Magnuson J.K."/>
            <person name="James T.Y."/>
            <person name="O'Malley M.A."/>
            <person name="Stajich J.E."/>
            <person name="Spatafora J.W."/>
            <person name="Visel A."/>
            <person name="Grigoriev I.V."/>
        </authorList>
    </citation>
    <scope>NUCLEOTIDE SEQUENCE [LARGE SCALE GENOMIC DNA]</scope>
    <source>
        <strain evidence="3 4">12-1054</strain>
    </source>
</reference>
<keyword evidence="4" id="KW-1185">Reference proteome</keyword>
<dbReference type="OMA" id="KEWWNGV"/>
<sequence>MLKPSRLLRITTERPWSWAPFKKQREVASFPPLRVLFCGSDGFSAPSFTMLRELHLRRSDIVSSLGIMTPAPKPSGRNHKVLKPTHMALLAEKMGYKPAYAHSFVLKPEELPPGGWDLIIAVSFGHKIPASVLSLCSAGGLNVHPSLLPRHRGPAPLHHTLLQRDAETGVSVQTIHPTEFDKGDVLLRSSKIPVAHLSLQALSSSLAKTGADLLRELLIAGYPANAPTPLEPETSESYAPKITKEETRVIWSTWCTDDIALWSRVMGSLWTTMSGQVVKLGVLESVTLPVSIQAPAGTIRYVRKSVSFDETQSYTEPILAVKCCDGWVSIGKLTHAGKKERWGYEAADMDGKVFD</sequence>
<name>A0A1Y2FC75_PROLT</name>
<dbReference type="SUPFAM" id="SSF53328">
    <property type="entry name" value="Formyltransferase"/>
    <property type="match status" value="1"/>
</dbReference>
<dbReference type="GO" id="GO:0005739">
    <property type="term" value="C:mitochondrion"/>
    <property type="evidence" value="ECO:0007669"/>
    <property type="project" value="TreeGrafter"/>
</dbReference>
<evidence type="ECO:0000256" key="1">
    <source>
        <dbReference type="ARBA" id="ARBA00012261"/>
    </source>
</evidence>
<dbReference type="Proteomes" id="UP000193685">
    <property type="component" value="Unassembled WGS sequence"/>
</dbReference>
<dbReference type="Gene3D" id="3.40.50.12230">
    <property type="match status" value="1"/>
</dbReference>
<dbReference type="EMBL" id="MCFI01000011">
    <property type="protein sequence ID" value="ORY81528.1"/>
    <property type="molecule type" value="Genomic_DNA"/>
</dbReference>
<dbReference type="InterPro" id="IPR036477">
    <property type="entry name" value="Formyl_transf_N_sf"/>
</dbReference>
<evidence type="ECO:0000313" key="4">
    <source>
        <dbReference type="Proteomes" id="UP000193685"/>
    </source>
</evidence>
<comment type="caution">
    <text evidence="3">The sequence shown here is derived from an EMBL/GenBank/DDBJ whole genome shotgun (WGS) entry which is preliminary data.</text>
</comment>
<dbReference type="GO" id="GO:0004479">
    <property type="term" value="F:methionyl-tRNA formyltransferase activity"/>
    <property type="evidence" value="ECO:0007669"/>
    <property type="project" value="UniProtKB-EC"/>
</dbReference>